<reference evidence="1" key="1">
    <citation type="submission" date="2020-07" db="EMBL/GenBank/DDBJ databases">
        <title>Draft Genome Sequence of a Deep-Sea Yeast, Naganishia (Cryptococcus) liquefaciens strain N6.</title>
        <authorList>
            <person name="Han Y.W."/>
            <person name="Kajitani R."/>
            <person name="Morimoto H."/>
            <person name="Parhat M."/>
            <person name="Tsubouchi H."/>
            <person name="Bakenova O."/>
            <person name="Ogata M."/>
            <person name="Argunhan B."/>
            <person name="Aoki R."/>
            <person name="Kajiwara S."/>
            <person name="Itoh T."/>
            <person name="Iwasaki H."/>
        </authorList>
    </citation>
    <scope>NUCLEOTIDE SEQUENCE</scope>
    <source>
        <strain evidence="1">N6</strain>
    </source>
</reference>
<accession>A0A8H3TU89</accession>
<protein>
    <submittedName>
        <fullName evidence="1">Uncharacterized protein</fullName>
    </submittedName>
</protein>
<gene>
    <name evidence="1" type="ORF">NliqN6_3192</name>
</gene>
<dbReference type="Proteomes" id="UP000620104">
    <property type="component" value="Unassembled WGS sequence"/>
</dbReference>
<comment type="caution">
    <text evidence="1">The sequence shown here is derived from an EMBL/GenBank/DDBJ whole genome shotgun (WGS) entry which is preliminary data.</text>
</comment>
<proteinExistence type="predicted"/>
<dbReference type="EMBL" id="BLZA01000019">
    <property type="protein sequence ID" value="GHJ86790.1"/>
    <property type="molecule type" value="Genomic_DNA"/>
</dbReference>
<keyword evidence="2" id="KW-1185">Reference proteome</keyword>
<evidence type="ECO:0000313" key="1">
    <source>
        <dbReference type="EMBL" id="GHJ86790.1"/>
    </source>
</evidence>
<sequence>MLEHRKETSLEANRPQILLLCEIIGRLCQVACSLPGSTRRLAEAAAETEEQLVELTAEQLAELAVGATLAMALRRWRLWSSGQEFTLLQVLYFEAFDGLSYNALSSSGIDMIVSLYPVSVQSERRKAPTCKELEFRIVFVIALADLSFNSCVGKAAARGFPTRPLISL</sequence>
<dbReference type="AlphaFoldDB" id="A0A8H3TU89"/>
<name>A0A8H3TU89_9TREE</name>
<evidence type="ECO:0000313" key="2">
    <source>
        <dbReference type="Proteomes" id="UP000620104"/>
    </source>
</evidence>
<organism evidence="1 2">
    <name type="scientific">Naganishia liquefaciens</name>
    <dbReference type="NCBI Taxonomy" id="104408"/>
    <lineage>
        <taxon>Eukaryota</taxon>
        <taxon>Fungi</taxon>
        <taxon>Dikarya</taxon>
        <taxon>Basidiomycota</taxon>
        <taxon>Agaricomycotina</taxon>
        <taxon>Tremellomycetes</taxon>
        <taxon>Filobasidiales</taxon>
        <taxon>Filobasidiaceae</taxon>
        <taxon>Naganishia</taxon>
    </lineage>
</organism>